<evidence type="ECO:0000256" key="4">
    <source>
        <dbReference type="ARBA" id="ARBA00022692"/>
    </source>
</evidence>
<dbReference type="PANTHER" id="PTHR43829:SF24">
    <property type="entry name" value="MIP AQUAPORIN (EUROFUNG)"/>
    <property type="match status" value="1"/>
</dbReference>
<dbReference type="InterPro" id="IPR022357">
    <property type="entry name" value="MIP_CS"/>
</dbReference>
<feature type="compositionally biased region" description="Basic residues" evidence="7">
    <location>
        <begin position="68"/>
        <end position="81"/>
    </location>
</feature>
<evidence type="ECO:0000313" key="10">
    <source>
        <dbReference type="Proteomes" id="UP000028045"/>
    </source>
</evidence>
<keyword evidence="3" id="KW-0813">Transport</keyword>
<feature type="region of interest" description="Disordered" evidence="7">
    <location>
        <begin position="186"/>
        <end position="297"/>
    </location>
</feature>
<feature type="region of interest" description="Disordered" evidence="7">
    <location>
        <begin position="1"/>
        <end position="34"/>
    </location>
</feature>
<keyword evidence="10" id="KW-1185">Reference proteome</keyword>
<feature type="transmembrane region" description="Helical" evidence="8">
    <location>
        <begin position="356"/>
        <end position="375"/>
    </location>
</feature>
<evidence type="ECO:0000256" key="1">
    <source>
        <dbReference type="ARBA" id="ARBA00004141"/>
    </source>
</evidence>
<accession>A0A084ARM3</accession>
<sequence length="588" mass="65074">MSQSINDGDLGDGRLDHHHDLATPNLTTSVGQGPDGYIGRIEEVEAQHNDTAPTFSRPGLYPGGVSRRTNRTGRSASHRTRATTQPSTYVPRRPHITHYPQQATQTSHLGWADEEYLEENPWYYQDNRKPIFSLGRPLPHVVRRRRRIRRPRRTEATKDEEMGEMEEIVDEEVLGNEAEEDWMGGPCSRIFSNRPQRVPTRGSTVTRDTQQQQSRATAAGVAHGSKRNDAGQPVFDYMPGEPETADAQLHGSASHTTEMDHHRPPPSGASQAHAAPDFKIDGEPLGQQERPEVEDGRVDPDELRNWWARFRARHPEPLAEFLATGVAVFLGLTATLSVNLSANQASAYGDYETSCWAWGFAWMFGIYLGGGVSGAHMNPAISVSLSIFRGFPWRQCAVYVAVQFLASLAAGALAYGLFADSIRHVDPDMSEMARSFFSTPQEWMSLRSAFASQLVGSAIMSMTVLALGDDQNNPPGAGMHALIIGLLVTTLRFTLGYNIGAALNPASDFGPRVVAYAAGYRERDAFQTRWWLYGPWVATMLGSVTGCIVYDGCVFNGSESPVNYRMGEVLKEKEGRFRAAFARWRGKQ</sequence>
<dbReference type="Gene3D" id="1.20.1080.10">
    <property type="entry name" value="Glycerol uptake facilitator protein"/>
    <property type="match status" value="1"/>
</dbReference>
<feature type="transmembrane region" description="Helical" evidence="8">
    <location>
        <begin position="530"/>
        <end position="550"/>
    </location>
</feature>
<keyword evidence="5 8" id="KW-1133">Transmembrane helix</keyword>
<proteinExistence type="inferred from homology"/>
<dbReference type="Pfam" id="PF00230">
    <property type="entry name" value="MIP"/>
    <property type="match status" value="1"/>
</dbReference>
<dbReference type="PANTHER" id="PTHR43829">
    <property type="entry name" value="AQUAPORIN OR AQUAGLYCEROPORIN RELATED"/>
    <property type="match status" value="1"/>
</dbReference>
<keyword evidence="6 8" id="KW-0472">Membrane</keyword>
<dbReference type="HOGENOM" id="CLU_020019_2_1_1"/>
<name>A0A084ARM3_STACB</name>
<evidence type="ECO:0000256" key="2">
    <source>
        <dbReference type="ARBA" id="ARBA00006175"/>
    </source>
</evidence>
<dbReference type="InterPro" id="IPR000425">
    <property type="entry name" value="MIP"/>
</dbReference>
<dbReference type="Proteomes" id="UP000028045">
    <property type="component" value="Unassembled WGS sequence"/>
</dbReference>
<feature type="transmembrane region" description="Helical" evidence="8">
    <location>
        <begin position="396"/>
        <end position="418"/>
    </location>
</feature>
<reference evidence="9 10" key="1">
    <citation type="journal article" date="2014" name="BMC Genomics">
        <title>Comparative genome sequencing reveals chemotype-specific gene clusters in the toxigenic black mold Stachybotrys.</title>
        <authorList>
            <person name="Semeiks J."/>
            <person name="Borek D."/>
            <person name="Otwinowski Z."/>
            <person name="Grishin N.V."/>
        </authorList>
    </citation>
    <scope>NUCLEOTIDE SEQUENCE [LARGE SCALE GENOMIC DNA]</scope>
    <source>
        <strain evidence="10">CBS 109288 / IBT 7711</strain>
    </source>
</reference>
<dbReference type="GO" id="GO:0015254">
    <property type="term" value="F:glycerol channel activity"/>
    <property type="evidence" value="ECO:0007669"/>
    <property type="project" value="TreeGrafter"/>
</dbReference>
<feature type="region of interest" description="Disordered" evidence="7">
    <location>
        <begin position="51"/>
        <end position="93"/>
    </location>
</feature>
<feature type="transmembrane region" description="Helical" evidence="8">
    <location>
        <begin position="480"/>
        <end position="499"/>
    </location>
</feature>
<protein>
    <recommendedName>
        <fullName evidence="11">Aquaporin-like protein</fullName>
    </recommendedName>
</protein>
<feature type="transmembrane region" description="Helical" evidence="8">
    <location>
        <begin position="450"/>
        <end position="468"/>
    </location>
</feature>
<feature type="transmembrane region" description="Helical" evidence="8">
    <location>
        <begin position="318"/>
        <end position="336"/>
    </location>
</feature>
<dbReference type="InterPro" id="IPR023271">
    <property type="entry name" value="Aquaporin-like"/>
</dbReference>
<comment type="similarity">
    <text evidence="2">Belongs to the MIP/aquaporin (TC 1.A.8) family.</text>
</comment>
<dbReference type="CDD" id="cd00333">
    <property type="entry name" value="MIP"/>
    <property type="match status" value="1"/>
</dbReference>
<dbReference type="GO" id="GO:0005886">
    <property type="term" value="C:plasma membrane"/>
    <property type="evidence" value="ECO:0007669"/>
    <property type="project" value="TreeGrafter"/>
</dbReference>
<gene>
    <name evidence="9" type="ORF">S7711_02160</name>
</gene>
<dbReference type="AlphaFoldDB" id="A0A084ARM3"/>
<dbReference type="GO" id="GO:0015250">
    <property type="term" value="F:water channel activity"/>
    <property type="evidence" value="ECO:0007669"/>
    <property type="project" value="TreeGrafter"/>
</dbReference>
<keyword evidence="4 8" id="KW-0812">Transmembrane</keyword>
<comment type="subcellular location">
    <subcellularLocation>
        <location evidence="1">Membrane</location>
        <topology evidence="1">Multi-pass membrane protein</topology>
    </subcellularLocation>
</comment>
<dbReference type="PROSITE" id="PS00221">
    <property type="entry name" value="MIP"/>
    <property type="match status" value="1"/>
</dbReference>
<evidence type="ECO:0000313" key="9">
    <source>
        <dbReference type="EMBL" id="KEY67952.1"/>
    </source>
</evidence>
<evidence type="ECO:0008006" key="11">
    <source>
        <dbReference type="Google" id="ProtNLM"/>
    </source>
</evidence>
<evidence type="ECO:0000256" key="8">
    <source>
        <dbReference type="SAM" id="Phobius"/>
    </source>
</evidence>
<dbReference type="PRINTS" id="PR00783">
    <property type="entry name" value="MINTRINSICP"/>
</dbReference>
<evidence type="ECO:0000256" key="7">
    <source>
        <dbReference type="SAM" id="MobiDB-lite"/>
    </source>
</evidence>
<dbReference type="OrthoDB" id="3222at2759"/>
<feature type="compositionally biased region" description="Polar residues" evidence="7">
    <location>
        <begin position="190"/>
        <end position="216"/>
    </location>
</feature>
<organism evidence="9 10">
    <name type="scientific">Stachybotrys chartarum (strain CBS 109288 / IBT 7711)</name>
    <name type="common">Toxic black mold</name>
    <name type="synonym">Stilbospora chartarum</name>
    <dbReference type="NCBI Taxonomy" id="1280523"/>
    <lineage>
        <taxon>Eukaryota</taxon>
        <taxon>Fungi</taxon>
        <taxon>Dikarya</taxon>
        <taxon>Ascomycota</taxon>
        <taxon>Pezizomycotina</taxon>
        <taxon>Sordariomycetes</taxon>
        <taxon>Hypocreomycetidae</taxon>
        <taxon>Hypocreales</taxon>
        <taxon>Stachybotryaceae</taxon>
        <taxon>Stachybotrys</taxon>
    </lineage>
</organism>
<dbReference type="SUPFAM" id="SSF81338">
    <property type="entry name" value="Aquaporin-like"/>
    <property type="match status" value="1"/>
</dbReference>
<dbReference type="EMBL" id="KL648598">
    <property type="protein sequence ID" value="KEY67952.1"/>
    <property type="molecule type" value="Genomic_DNA"/>
</dbReference>
<evidence type="ECO:0000256" key="3">
    <source>
        <dbReference type="ARBA" id="ARBA00022448"/>
    </source>
</evidence>
<dbReference type="InterPro" id="IPR050363">
    <property type="entry name" value="MIP/Aquaporin"/>
</dbReference>
<evidence type="ECO:0000256" key="5">
    <source>
        <dbReference type="ARBA" id="ARBA00022989"/>
    </source>
</evidence>
<feature type="compositionally biased region" description="Basic and acidic residues" evidence="7">
    <location>
        <begin position="11"/>
        <end position="21"/>
    </location>
</feature>
<evidence type="ECO:0000256" key="6">
    <source>
        <dbReference type="ARBA" id="ARBA00023136"/>
    </source>
</evidence>